<gene>
    <name evidence="3" type="ORF">GCM10011487_32800</name>
</gene>
<organism evidence="3 4">
    <name type="scientific">Steroidobacter agaridevorans</name>
    <dbReference type="NCBI Taxonomy" id="2695856"/>
    <lineage>
        <taxon>Bacteria</taxon>
        <taxon>Pseudomonadati</taxon>
        <taxon>Pseudomonadota</taxon>
        <taxon>Gammaproteobacteria</taxon>
        <taxon>Steroidobacterales</taxon>
        <taxon>Steroidobacteraceae</taxon>
        <taxon>Steroidobacter</taxon>
    </lineage>
</organism>
<dbReference type="RefSeq" id="WP_161812954.1">
    <property type="nucleotide sequence ID" value="NZ_BLJN01000003.1"/>
</dbReference>
<comment type="caution">
    <text evidence="3">The sequence shown here is derived from an EMBL/GenBank/DDBJ whole genome shotgun (WGS) entry which is preliminary data.</text>
</comment>
<dbReference type="PANTHER" id="PTHR33219">
    <property type="entry name" value="YLMG HOMOLOG PROTEIN 2, CHLOROPLASTIC"/>
    <property type="match status" value="1"/>
</dbReference>
<dbReference type="EMBL" id="BLJN01000003">
    <property type="protein sequence ID" value="GFE81280.1"/>
    <property type="molecule type" value="Genomic_DNA"/>
</dbReference>
<dbReference type="InterPro" id="IPR003425">
    <property type="entry name" value="CCB3/YggT"/>
</dbReference>
<accession>A0A829YDG0</accession>
<keyword evidence="4" id="KW-1185">Reference proteome</keyword>
<reference evidence="4" key="1">
    <citation type="submission" date="2020-01" db="EMBL/GenBank/DDBJ databases">
        <title>'Steroidobacter agaridevorans' sp. nov., agar-degrading bacteria isolated from rhizosphere soils.</title>
        <authorList>
            <person name="Ikenaga M."/>
            <person name="Kataoka M."/>
            <person name="Murouchi A."/>
            <person name="Katsuragi S."/>
            <person name="Sakai M."/>
        </authorList>
    </citation>
    <scope>NUCLEOTIDE SEQUENCE [LARGE SCALE GENOMIC DNA]</scope>
    <source>
        <strain evidence="4">YU21-B</strain>
    </source>
</reference>
<feature type="transmembrane region" description="Helical" evidence="2">
    <location>
        <begin position="155"/>
        <end position="176"/>
    </location>
</feature>
<feature type="transmembrane region" description="Helical" evidence="2">
    <location>
        <begin position="62"/>
        <end position="84"/>
    </location>
</feature>
<evidence type="ECO:0000313" key="4">
    <source>
        <dbReference type="Proteomes" id="UP000445000"/>
    </source>
</evidence>
<evidence type="ECO:0000313" key="3">
    <source>
        <dbReference type="EMBL" id="GFE81280.1"/>
    </source>
</evidence>
<evidence type="ECO:0008006" key="5">
    <source>
        <dbReference type="Google" id="ProtNLM"/>
    </source>
</evidence>
<name>A0A829YDG0_9GAMM</name>
<dbReference type="GO" id="GO:0016020">
    <property type="term" value="C:membrane"/>
    <property type="evidence" value="ECO:0007669"/>
    <property type="project" value="InterPro"/>
</dbReference>
<keyword evidence="2" id="KW-0472">Membrane</keyword>
<keyword evidence="2" id="KW-1133">Transmembrane helix</keyword>
<dbReference type="AlphaFoldDB" id="A0A829YDG0"/>
<protein>
    <recommendedName>
        <fullName evidence="5">YggT family protein</fullName>
    </recommendedName>
</protein>
<comment type="similarity">
    <text evidence="1">Belongs to the YggT family.</text>
</comment>
<dbReference type="Proteomes" id="UP000445000">
    <property type="component" value="Unassembled WGS sequence"/>
</dbReference>
<evidence type="ECO:0000256" key="2">
    <source>
        <dbReference type="SAM" id="Phobius"/>
    </source>
</evidence>
<keyword evidence="2" id="KW-0812">Transmembrane</keyword>
<sequence>MESIRFIIGTLLQVLLVTVFLLRVLLPLARAETRNQLSQAVIRMTNPLVLPLRKVLPPIGKVDTASIVALIIVQAAAVALMWLLGGYPGIFTPSQFITVVLLTLIRTIINFYIFALFLYVILSWIAPGTNSPGAALIDTLCEPLLRPVRRLIPPLGGFDLSALFVIIGLQALNIAIT</sequence>
<dbReference type="Pfam" id="PF02325">
    <property type="entry name" value="CCB3_YggT"/>
    <property type="match status" value="2"/>
</dbReference>
<evidence type="ECO:0000256" key="1">
    <source>
        <dbReference type="ARBA" id="ARBA00010894"/>
    </source>
</evidence>
<feature type="transmembrane region" description="Helical" evidence="2">
    <location>
        <begin position="96"/>
        <end position="122"/>
    </location>
</feature>
<feature type="transmembrane region" description="Helical" evidence="2">
    <location>
        <begin position="6"/>
        <end position="26"/>
    </location>
</feature>
<dbReference type="PANTHER" id="PTHR33219:SF14">
    <property type="entry name" value="PROTEIN COFACTOR ASSEMBLY OF COMPLEX C SUBUNIT B CCB3, CHLOROPLASTIC-RELATED"/>
    <property type="match status" value="1"/>
</dbReference>
<proteinExistence type="inferred from homology"/>